<proteinExistence type="predicted"/>
<dbReference type="KEGG" id="mai:MICA_130"/>
<keyword evidence="3" id="KW-1185">Reference proteome</keyword>
<dbReference type="STRING" id="856793.MICA_130"/>
<dbReference type="HOGENOM" id="CLU_933215_0_0_5"/>
<evidence type="ECO:0000256" key="1">
    <source>
        <dbReference type="ARBA" id="ARBA00022729"/>
    </source>
</evidence>
<dbReference type="Proteomes" id="UP000009286">
    <property type="component" value="Chromosome"/>
</dbReference>
<dbReference type="PANTHER" id="PTHR36220:SF1">
    <property type="entry name" value="GAMMA TUBULIN COMPLEX COMPONENT C-TERMINAL DOMAIN-CONTAINING PROTEIN"/>
    <property type="match status" value="1"/>
</dbReference>
<gene>
    <name evidence="2" type="ordered locus">MICA_130</name>
</gene>
<dbReference type="AlphaFoldDB" id="G2KMU0"/>
<dbReference type="SUPFAM" id="SSF50998">
    <property type="entry name" value="Quinoprotein alcohol dehydrogenase-like"/>
    <property type="match status" value="1"/>
</dbReference>
<protein>
    <submittedName>
        <fullName evidence="2">Uncharacterized protein</fullName>
    </submittedName>
</protein>
<dbReference type="Pfam" id="PF14312">
    <property type="entry name" value="FG-GAP_2"/>
    <property type="match status" value="3"/>
</dbReference>
<dbReference type="EMBL" id="CP002382">
    <property type="protein sequence ID" value="AEP08477.1"/>
    <property type="molecule type" value="Genomic_DNA"/>
</dbReference>
<dbReference type="PANTHER" id="PTHR36220">
    <property type="entry name" value="UNNAMED PRODUCT"/>
    <property type="match status" value="1"/>
</dbReference>
<evidence type="ECO:0000313" key="3">
    <source>
        <dbReference type="Proteomes" id="UP000009286"/>
    </source>
</evidence>
<dbReference type="InterPro" id="IPR013517">
    <property type="entry name" value="FG-GAP"/>
</dbReference>
<organism evidence="2 3">
    <name type="scientific">Micavibrio aeruginosavorus (strain ARL-13)</name>
    <dbReference type="NCBI Taxonomy" id="856793"/>
    <lineage>
        <taxon>Bacteria</taxon>
        <taxon>Pseudomonadati</taxon>
        <taxon>Bdellovibrionota</taxon>
        <taxon>Bdellovibrionia</taxon>
        <taxon>Bdellovibrionales</taxon>
        <taxon>Pseudobdellovibrionaceae</taxon>
        <taxon>Micavibrio</taxon>
    </lineage>
</organism>
<dbReference type="InterPro" id="IPR011047">
    <property type="entry name" value="Quinoprotein_ADH-like_sf"/>
</dbReference>
<sequence length="298" mass="31334">MPVPGLFYFLDFDHMIRFIRRLSASIIFIVMIAPATPAWADCANPVGVVGDVIWSAVSESPAYCDGTTWHAFPKGKEVESWAAPSQFPVLNNPTPHSTDYFGYAVAISGSLAVVGVYQDESDGTTGISNAGRAYVFNADTGVLVATLNNPTPHISDFFGYSLAIDGNTVVVGAYQDESDGEAGVSAAGRAYVFNATTGALVSTLNNSSPHATDNFGYSVAIDGNVAVVGAHMDESDGGAGVSAAAALRHRVRRAISCSIQRTVSCNIAKAMRGWKSGNRMKIKKGGVCVPPFCSGFLF</sequence>
<name>G2KMU0_MICAA</name>
<dbReference type="eggNOG" id="COG1520">
    <property type="taxonomic scope" value="Bacteria"/>
</dbReference>
<accession>G2KMU0</accession>
<keyword evidence="1" id="KW-0732">Signal</keyword>
<dbReference type="Gene3D" id="2.130.10.130">
    <property type="entry name" value="Integrin alpha, N-terminal"/>
    <property type="match status" value="1"/>
</dbReference>
<reference evidence="2 3" key="1">
    <citation type="journal article" date="2011" name="BMC Genomics">
        <title>Genomic insights into an obligate epibiotic bacterial predator: Micavibrio aeruginosavorus ARL-13.</title>
        <authorList>
            <person name="Wang Z."/>
            <person name="Kadouri D."/>
            <person name="Wu M."/>
        </authorList>
    </citation>
    <scope>NUCLEOTIDE SEQUENCE [LARGE SCALE GENOMIC DNA]</scope>
    <source>
        <strain evidence="2 3">ARL-13</strain>
    </source>
</reference>
<evidence type="ECO:0000313" key="2">
    <source>
        <dbReference type="EMBL" id="AEP08477.1"/>
    </source>
</evidence>
<dbReference type="InterPro" id="IPR028994">
    <property type="entry name" value="Integrin_alpha_N"/>
</dbReference>